<dbReference type="PANTHER" id="PTHR19316">
    <property type="entry name" value="PROTEIN FOLDING REGULATOR"/>
    <property type="match status" value="1"/>
</dbReference>
<evidence type="ECO:0000256" key="2">
    <source>
        <dbReference type="ARBA" id="ARBA00022737"/>
    </source>
</evidence>
<dbReference type="SUPFAM" id="SSF48371">
    <property type="entry name" value="ARM repeat"/>
    <property type="match status" value="1"/>
</dbReference>
<dbReference type="InterPro" id="IPR013918">
    <property type="entry name" value="Nucleotide_exch_fac_Fes1"/>
</dbReference>
<feature type="compositionally biased region" description="Low complexity" evidence="3">
    <location>
        <begin position="232"/>
        <end position="241"/>
    </location>
</feature>
<protein>
    <submittedName>
        <fullName evidence="5">Nucleotide exchange factors-like protein</fullName>
    </submittedName>
</protein>
<dbReference type="InterPro" id="IPR011989">
    <property type="entry name" value="ARM-like"/>
</dbReference>
<dbReference type="Gene3D" id="1.25.10.10">
    <property type="entry name" value="Leucine-rich Repeat Variant"/>
    <property type="match status" value="1"/>
</dbReference>
<comment type="caution">
    <text evidence="5">The sequence shown here is derived from an EMBL/GenBank/DDBJ whole genome shotgun (WGS) entry which is preliminary data.</text>
</comment>
<keyword evidence="6" id="KW-1185">Reference proteome</keyword>
<evidence type="ECO:0000256" key="1">
    <source>
        <dbReference type="ARBA" id="ARBA00011045"/>
    </source>
</evidence>
<reference evidence="5" key="2">
    <citation type="submission" date="2020-11" db="EMBL/GenBank/DDBJ databases">
        <authorList>
            <consortium name="DOE Joint Genome Institute"/>
            <person name="Kuo A."/>
            <person name="Miyauchi S."/>
            <person name="Kiss E."/>
            <person name="Drula E."/>
            <person name="Kohler A."/>
            <person name="Sanchez-Garcia M."/>
            <person name="Andreopoulos B."/>
            <person name="Barry K.W."/>
            <person name="Bonito G."/>
            <person name="Buee M."/>
            <person name="Carver A."/>
            <person name="Chen C."/>
            <person name="Cichocki N."/>
            <person name="Clum A."/>
            <person name="Culley D."/>
            <person name="Crous P.W."/>
            <person name="Fauchery L."/>
            <person name="Girlanda M."/>
            <person name="Hayes R."/>
            <person name="Keri Z."/>
            <person name="Labutti K."/>
            <person name="Lipzen A."/>
            <person name="Lombard V."/>
            <person name="Magnuson J."/>
            <person name="Maillard F."/>
            <person name="Morin E."/>
            <person name="Murat C."/>
            <person name="Nolan M."/>
            <person name="Ohm R."/>
            <person name="Pangilinan J."/>
            <person name="Pereira M."/>
            <person name="Perotto S."/>
            <person name="Peter M."/>
            <person name="Riley R."/>
            <person name="Sitrit Y."/>
            <person name="Stielow B."/>
            <person name="Szollosi G."/>
            <person name="Zifcakova L."/>
            <person name="Stursova M."/>
            <person name="Spatafora J.W."/>
            <person name="Tedersoo L."/>
            <person name="Vaario L.-M."/>
            <person name="Yamada A."/>
            <person name="Yan M."/>
            <person name="Wang P."/>
            <person name="Xu J."/>
            <person name="Bruns T."/>
            <person name="Baldrian P."/>
            <person name="Vilgalys R."/>
            <person name="Henrissat B."/>
            <person name="Grigoriev I.V."/>
            <person name="Hibbett D."/>
            <person name="Nagy L.G."/>
            <person name="Martin F.M."/>
        </authorList>
    </citation>
    <scope>NUCLEOTIDE SEQUENCE</scope>
    <source>
        <strain evidence="5">UH-Tt-Lm1</strain>
    </source>
</reference>
<dbReference type="InterPro" id="IPR050693">
    <property type="entry name" value="Hsp70_NEF-Inhibitors"/>
</dbReference>
<evidence type="ECO:0000256" key="3">
    <source>
        <dbReference type="SAM" id="MobiDB-lite"/>
    </source>
</evidence>
<accession>A0A9P6H754</accession>
<feature type="region of interest" description="Disordered" evidence="3">
    <location>
        <begin position="212"/>
        <end position="241"/>
    </location>
</feature>
<reference evidence="5" key="1">
    <citation type="journal article" date="2020" name="Nat. Commun.">
        <title>Large-scale genome sequencing of mycorrhizal fungi provides insights into the early evolution of symbiotic traits.</title>
        <authorList>
            <person name="Miyauchi S."/>
            <person name="Kiss E."/>
            <person name="Kuo A."/>
            <person name="Drula E."/>
            <person name="Kohler A."/>
            <person name="Sanchez-Garcia M."/>
            <person name="Morin E."/>
            <person name="Andreopoulos B."/>
            <person name="Barry K.W."/>
            <person name="Bonito G."/>
            <person name="Buee M."/>
            <person name="Carver A."/>
            <person name="Chen C."/>
            <person name="Cichocki N."/>
            <person name="Clum A."/>
            <person name="Culley D."/>
            <person name="Crous P.W."/>
            <person name="Fauchery L."/>
            <person name="Girlanda M."/>
            <person name="Hayes R.D."/>
            <person name="Keri Z."/>
            <person name="LaButti K."/>
            <person name="Lipzen A."/>
            <person name="Lombard V."/>
            <person name="Magnuson J."/>
            <person name="Maillard F."/>
            <person name="Murat C."/>
            <person name="Nolan M."/>
            <person name="Ohm R.A."/>
            <person name="Pangilinan J."/>
            <person name="Pereira M.F."/>
            <person name="Perotto S."/>
            <person name="Peter M."/>
            <person name="Pfister S."/>
            <person name="Riley R."/>
            <person name="Sitrit Y."/>
            <person name="Stielow J.B."/>
            <person name="Szollosi G."/>
            <person name="Zifcakova L."/>
            <person name="Stursova M."/>
            <person name="Spatafora J.W."/>
            <person name="Tedersoo L."/>
            <person name="Vaario L.M."/>
            <person name="Yamada A."/>
            <person name="Yan M."/>
            <person name="Wang P."/>
            <person name="Xu J."/>
            <person name="Bruns T."/>
            <person name="Baldrian P."/>
            <person name="Vilgalys R."/>
            <person name="Dunand C."/>
            <person name="Henrissat B."/>
            <person name="Grigoriev I.V."/>
            <person name="Hibbett D."/>
            <person name="Nagy L.G."/>
            <person name="Martin F.M."/>
        </authorList>
    </citation>
    <scope>NUCLEOTIDE SEQUENCE</scope>
    <source>
        <strain evidence="5">UH-Tt-Lm1</strain>
    </source>
</reference>
<dbReference type="GO" id="GO:0000774">
    <property type="term" value="F:adenyl-nucleotide exchange factor activity"/>
    <property type="evidence" value="ECO:0007669"/>
    <property type="project" value="TreeGrafter"/>
</dbReference>
<feature type="domain" description="Nucleotide exchange factor Fes1" evidence="4">
    <location>
        <begin position="1"/>
        <end position="81"/>
    </location>
</feature>
<dbReference type="EMBL" id="WIUZ02000015">
    <property type="protein sequence ID" value="KAF9780717.1"/>
    <property type="molecule type" value="Genomic_DNA"/>
</dbReference>
<evidence type="ECO:0000259" key="4">
    <source>
        <dbReference type="Pfam" id="PF08609"/>
    </source>
</evidence>
<gene>
    <name evidence="5" type="ORF">BJ322DRAFT_1101334</name>
</gene>
<organism evidence="5 6">
    <name type="scientific">Thelephora terrestris</name>
    <dbReference type="NCBI Taxonomy" id="56493"/>
    <lineage>
        <taxon>Eukaryota</taxon>
        <taxon>Fungi</taxon>
        <taxon>Dikarya</taxon>
        <taxon>Basidiomycota</taxon>
        <taxon>Agaricomycotina</taxon>
        <taxon>Agaricomycetes</taxon>
        <taxon>Thelephorales</taxon>
        <taxon>Thelephoraceae</taxon>
        <taxon>Thelephora</taxon>
    </lineage>
</organism>
<dbReference type="AlphaFoldDB" id="A0A9P6H754"/>
<comment type="similarity">
    <text evidence="1">Belongs to the FES1 family.</text>
</comment>
<dbReference type="InterPro" id="IPR016024">
    <property type="entry name" value="ARM-type_fold"/>
</dbReference>
<proteinExistence type="inferred from homology"/>
<keyword evidence="2" id="KW-0677">Repeat</keyword>
<dbReference type="OrthoDB" id="10250458at2759"/>
<dbReference type="Proteomes" id="UP000736335">
    <property type="component" value="Unassembled WGS sequence"/>
</dbReference>
<name>A0A9P6H754_9AGAM</name>
<dbReference type="Pfam" id="PF08609">
    <property type="entry name" value="Fes1"/>
    <property type="match status" value="1"/>
</dbReference>
<dbReference type="GO" id="GO:0005783">
    <property type="term" value="C:endoplasmic reticulum"/>
    <property type="evidence" value="ECO:0007669"/>
    <property type="project" value="TreeGrafter"/>
</dbReference>
<evidence type="ECO:0000313" key="6">
    <source>
        <dbReference type="Proteomes" id="UP000736335"/>
    </source>
</evidence>
<dbReference type="PANTHER" id="PTHR19316:SF18">
    <property type="entry name" value="HSP70-BINDING PROTEIN 1"/>
    <property type="match status" value="1"/>
</dbReference>
<sequence>MDSLLRWSIEHSTPRSADAPHLPRKDIDPGIVDYILGKPDAVLMKEALELALDENREEDARVRALDDLEMLVEQIDNANDLAKLKMWDPLQSLLTSQKSSDVIKAQTLWIIGTALQNNPSAQDSYIALDPVPVLVSFLSPAVRTAQLRSKAVYALSGLCKHNSRAVKQLSGYGGWEALSAGLEDSDITVRRKVAFLLNALLIQNDSELLDAPSNLRTPGSSPAPVHPNSHASMMSDPPSTMTSQFAAEALEDRGLLRALVRTLTAPVPYGQDGESEGDADLEEKVVRTLITYLATRAGKFPRGSLDDTDLGALKRFVRQHPDLGARCGITEGEMRVLLQAVEGVQDG</sequence>
<evidence type="ECO:0000313" key="5">
    <source>
        <dbReference type="EMBL" id="KAF9780717.1"/>
    </source>
</evidence>